<keyword evidence="2" id="KW-1185">Reference proteome</keyword>
<accession>A0A9W6B548</accession>
<dbReference type="RefSeq" id="WP_281754168.1">
    <property type="nucleotide sequence ID" value="NZ_BRVP01000010.1"/>
</dbReference>
<dbReference type="Proteomes" id="UP001143545">
    <property type="component" value="Unassembled WGS sequence"/>
</dbReference>
<evidence type="ECO:0000313" key="1">
    <source>
        <dbReference type="EMBL" id="GLB52706.1"/>
    </source>
</evidence>
<gene>
    <name evidence="1" type="ORF">NBRC110019_17460</name>
</gene>
<comment type="caution">
    <text evidence="1">The sequence shown here is derived from an EMBL/GenBank/DDBJ whole genome shotgun (WGS) entry which is preliminary data.</text>
</comment>
<reference evidence="1" key="1">
    <citation type="submission" date="2022-07" db="EMBL/GenBank/DDBJ databases">
        <title>Taxonomy of Novel Oxalotrophic and Methylotrophic Bacteria.</title>
        <authorList>
            <person name="Sahin N."/>
            <person name="Tani A."/>
        </authorList>
    </citation>
    <scope>NUCLEOTIDE SEQUENCE</scope>
    <source>
        <strain evidence="1">AM327</strain>
    </source>
</reference>
<protein>
    <submittedName>
        <fullName evidence="1">Uncharacterized protein</fullName>
    </submittedName>
</protein>
<organism evidence="1 2">
    <name type="scientific">Neptunitalea chrysea</name>
    <dbReference type="NCBI Taxonomy" id="1647581"/>
    <lineage>
        <taxon>Bacteria</taxon>
        <taxon>Pseudomonadati</taxon>
        <taxon>Bacteroidota</taxon>
        <taxon>Flavobacteriia</taxon>
        <taxon>Flavobacteriales</taxon>
        <taxon>Flavobacteriaceae</taxon>
        <taxon>Neptunitalea</taxon>
    </lineage>
</organism>
<evidence type="ECO:0000313" key="2">
    <source>
        <dbReference type="Proteomes" id="UP001143545"/>
    </source>
</evidence>
<proteinExistence type="predicted"/>
<sequence length="263" mass="30026">MKKKLESELISIAHKVLKLKGKEDIDALLTETQKLYEKLTVLKFVEEHFGAVQPTIGKNEVIEKFEEMAGNVMTNNKQVPESNPNEEDIVSPLMDTIKGMVEEMPEKDHKEETLDDILSGFSSEAMFVKKEQASFVVKEEPKVEETPSEPVQEEVKEAKIPEPVVSKPVVEEPKVSKLSKSLNDRAFRHGIQIGLNDRIGFVKHLFGGNSDDYNRVISQLNTATSFVEAQTFIEQMVKPDYNNWDGKEEYETRFYAIIEKKFD</sequence>
<name>A0A9W6B548_9FLAO</name>
<dbReference type="EMBL" id="BRVP01000010">
    <property type="protein sequence ID" value="GLB52706.1"/>
    <property type="molecule type" value="Genomic_DNA"/>
</dbReference>
<dbReference type="AlphaFoldDB" id="A0A9W6B548"/>